<dbReference type="KEGG" id="pmy:Pmen_3202"/>
<proteinExistence type="inferred from homology"/>
<dbReference type="InterPro" id="IPR015590">
    <property type="entry name" value="Aldehyde_DH_dom"/>
</dbReference>
<dbReference type="GO" id="GO:0016620">
    <property type="term" value="F:oxidoreductase activity, acting on the aldehyde or oxo group of donors, NAD or NADP as acceptor"/>
    <property type="evidence" value="ECO:0007669"/>
    <property type="project" value="InterPro"/>
</dbReference>
<sequence length="500" mass="53631">MNIHTPHRSRHALNWVGGEWMGADTIRGSINPATYEVIGTYAEGGVETAEAAIAAAKRAMHETDWVHDRKLRARVLDNLADAFERNRGELIKILCTENGKIQGEASFEVDLCAPSLRYFAGIARTEAGRVVDSRPGRIAMMMRQPMGVAGIIVPWNSPIILTVRSLAPALAAGCAVIVKVPGKSAQIASTLSQIFSNVTALPRGVINVFTDETGDGAKHLVASPEVPIISFTGSTGTGRAIALSAAPHFKRVGLELGGKTPSIVFDDADLDLALPILEKSVTVFAGQFCVTGQRVIVQEGIADEFRKRFAERLRAVKVGPAADLSSDMGPMIDRENVERVDNLVERAIAQGAQAIVRGGPVVEGPLSKGAFFRPAFLEVSDPTMPIVQEETFGPVVTMQRFATEQEAVALANDSIYGLGASIWTRDLSKALRIAPRIEAGMVWINEWGALGEDTEEGGCKQSGLGRLNGMAAIEDFTEIRTITLNPGLMDNEVWPDAGAR</sequence>
<dbReference type="SUPFAM" id="SSF53720">
    <property type="entry name" value="ALDH-like"/>
    <property type="match status" value="1"/>
</dbReference>
<evidence type="ECO:0000256" key="2">
    <source>
        <dbReference type="ARBA" id="ARBA00023002"/>
    </source>
</evidence>
<keyword evidence="2" id="KW-0560">Oxidoreductase</keyword>
<dbReference type="AlphaFoldDB" id="A4XX89"/>
<gene>
    <name evidence="4" type="ordered locus">Pmen_3202</name>
</gene>
<dbReference type="PATRIC" id="fig|399739.8.peg.3248"/>
<accession>A4XX89</accession>
<evidence type="ECO:0000259" key="3">
    <source>
        <dbReference type="Pfam" id="PF00171"/>
    </source>
</evidence>
<dbReference type="OrthoDB" id="9802947at2"/>
<evidence type="ECO:0000256" key="1">
    <source>
        <dbReference type="ARBA" id="ARBA00009986"/>
    </source>
</evidence>
<protein>
    <submittedName>
        <fullName evidence="4">Aldehyde dehydrogenase</fullName>
    </submittedName>
</protein>
<dbReference type="STRING" id="399739.Pmen_3202"/>
<feature type="domain" description="Aldehyde dehydrogenase" evidence="3">
    <location>
        <begin position="29"/>
        <end position="482"/>
    </location>
</feature>
<dbReference type="PANTHER" id="PTHR11699">
    <property type="entry name" value="ALDEHYDE DEHYDROGENASE-RELATED"/>
    <property type="match status" value="1"/>
</dbReference>
<dbReference type="eggNOG" id="COG1012">
    <property type="taxonomic scope" value="Bacteria"/>
</dbReference>
<dbReference type="Pfam" id="PF00171">
    <property type="entry name" value="Aldedh"/>
    <property type="match status" value="1"/>
</dbReference>
<dbReference type="InterPro" id="IPR016161">
    <property type="entry name" value="Ald_DH/histidinol_DH"/>
</dbReference>
<dbReference type="CDD" id="cd07120">
    <property type="entry name" value="ALDH_PsfA-ACA09737"/>
    <property type="match status" value="1"/>
</dbReference>
<dbReference type="InterPro" id="IPR016163">
    <property type="entry name" value="Ald_DH_C"/>
</dbReference>
<comment type="similarity">
    <text evidence="1">Belongs to the aldehyde dehydrogenase family.</text>
</comment>
<evidence type="ECO:0000313" key="4">
    <source>
        <dbReference type="EMBL" id="ABP85955.1"/>
    </source>
</evidence>
<dbReference type="EMBL" id="CP000680">
    <property type="protein sequence ID" value="ABP85955.1"/>
    <property type="molecule type" value="Genomic_DNA"/>
</dbReference>
<dbReference type="HOGENOM" id="CLU_005391_0_0_6"/>
<reference evidence="4" key="1">
    <citation type="submission" date="2007-04" db="EMBL/GenBank/DDBJ databases">
        <title>Complete sequence of Pseudomonas mendocina ymp.</title>
        <authorList>
            <consortium name="US DOE Joint Genome Institute"/>
            <person name="Copeland A."/>
            <person name="Lucas S."/>
            <person name="Lapidus A."/>
            <person name="Barry K."/>
            <person name="Glavina del Rio T."/>
            <person name="Dalin E."/>
            <person name="Tice H."/>
            <person name="Pitluck S."/>
            <person name="Kiss H."/>
            <person name="Brettin T."/>
            <person name="Detter J.C."/>
            <person name="Bruce D."/>
            <person name="Han C."/>
            <person name="Schmutz J."/>
            <person name="Larimer F."/>
            <person name="Land M."/>
            <person name="Hauser L."/>
            <person name="Kyrpides N."/>
            <person name="Mikhailova N."/>
            <person name="Hersman L."/>
            <person name="Dubois J."/>
            <person name="Maurice P."/>
            <person name="Richardson P."/>
        </authorList>
    </citation>
    <scope>NUCLEOTIDE SEQUENCE [LARGE SCALE GENOMIC DNA]</scope>
    <source>
        <strain evidence="4">Ymp</strain>
    </source>
</reference>
<dbReference type="FunFam" id="3.40.309.10:FF:000009">
    <property type="entry name" value="Aldehyde dehydrogenase A"/>
    <property type="match status" value="1"/>
</dbReference>
<dbReference type="Gene3D" id="3.40.309.10">
    <property type="entry name" value="Aldehyde Dehydrogenase, Chain A, domain 2"/>
    <property type="match status" value="1"/>
</dbReference>
<dbReference type="InterPro" id="IPR016162">
    <property type="entry name" value="Ald_DH_N"/>
</dbReference>
<organism evidence="4">
    <name type="scientific">Ectopseudomonas mendocina (strain ymp)</name>
    <name type="common">Pseudomonas mendocina</name>
    <dbReference type="NCBI Taxonomy" id="399739"/>
    <lineage>
        <taxon>Bacteria</taxon>
        <taxon>Pseudomonadati</taxon>
        <taxon>Pseudomonadota</taxon>
        <taxon>Gammaproteobacteria</taxon>
        <taxon>Pseudomonadales</taxon>
        <taxon>Pseudomonadaceae</taxon>
        <taxon>Ectopseudomonas</taxon>
    </lineage>
</organism>
<name>A4XX89_ECTM1</name>
<dbReference type="Gene3D" id="3.40.605.10">
    <property type="entry name" value="Aldehyde Dehydrogenase, Chain A, domain 1"/>
    <property type="match status" value="1"/>
</dbReference>